<dbReference type="Gene3D" id="3.20.20.80">
    <property type="entry name" value="Glycosidases"/>
    <property type="match status" value="1"/>
</dbReference>
<evidence type="ECO:0000256" key="4">
    <source>
        <dbReference type="ARBA" id="ARBA00022529"/>
    </source>
</evidence>
<dbReference type="SUPFAM" id="SSF54001">
    <property type="entry name" value="Cysteine proteinases"/>
    <property type="match status" value="1"/>
</dbReference>
<evidence type="ECO:0000259" key="8">
    <source>
        <dbReference type="Pfam" id="PF05257"/>
    </source>
</evidence>
<dbReference type="InterPro" id="IPR007921">
    <property type="entry name" value="CHAP_dom"/>
</dbReference>
<dbReference type="GO" id="GO:0009253">
    <property type="term" value="P:peptidoglycan catabolic process"/>
    <property type="evidence" value="ECO:0007669"/>
    <property type="project" value="InterPro"/>
</dbReference>
<dbReference type="Gene3D" id="2.30.30.40">
    <property type="entry name" value="SH3 Domains"/>
    <property type="match status" value="1"/>
</dbReference>
<dbReference type="Pfam" id="PF01183">
    <property type="entry name" value="Glyco_hydro_25"/>
    <property type="match status" value="1"/>
</dbReference>
<feature type="region of interest" description="Disordered" evidence="7">
    <location>
        <begin position="202"/>
        <end position="223"/>
    </location>
</feature>
<evidence type="ECO:0000256" key="3">
    <source>
        <dbReference type="ARBA" id="ARBA00012732"/>
    </source>
</evidence>
<dbReference type="GO" id="GO:0001897">
    <property type="term" value="P:symbiont-mediated cytolysis of host cell"/>
    <property type="evidence" value="ECO:0007669"/>
    <property type="project" value="UniProtKB-ARBA"/>
</dbReference>
<reference evidence="9" key="1">
    <citation type="journal article" date="2021" name="Proc. Natl. Acad. Sci. U.S.A.">
        <title>A Catalog of Tens of Thousands of Viruses from Human Metagenomes Reveals Hidden Associations with Chronic Diseases.</title>
        <authorList>
            <person name="Tisza M.J."/>
            <person name="Buck C.B."/>
        </authorList>
    </citation>
    <scope>NUCLEOTIDE SEQUENCE</scope>
    <source>
        <strain evidence="9">CtqPo10</strain>
    </source>
</reference>
<dbReference type="GO" id="GO:0016998">
    <property type="term" value="P:cell wall macromolecule catabolic process"/>
    <property type="evidence" value="ECO:0007669"/>
    <property type="project" value="InterPro"/>
</dbReference>
<evidence type="ECO:0000256" key="5">
    <source>
        <dbReference type="ARBA" id="ARBA00022801"/>
    </source>
</evidence>
<dbReference type="Gene3D" id="3.90.1720.10">
    <property type="entry name" value="endopeptidase domain like (from Nostoc punctiforme)"/>
    <property type="match status" value="1"/>
</dbReference>
<comment type="similarity">
    <text evidence="2">Belongs to the glycosyl hydrolase 25 family.</text>
</comment>
<dbReference type="SMART" id="SM00641">
    <property type="entry name" value="Glyco_25"/>
    <property type="match status" value="1"/>
</dbReference>
<dbReference type="EMBL" id="BK032682">
    <property type="protein sequence ID" value="DAF54620.1"/>
    <property type="molecule type" value="Genomic_DNA"/>
</dbReference>
<dbReference type="InterPro" id="IPR018077">
    <property type="entry name" value="Glyco_hydro_fam25_subgr"/>
</dbReference>
<protein>
    <recommendedName>
        <fullName evidence="3">lysozyme</fullName>
        <ecNumber evidence="3">3.2.1.17</ecNumber>
    </recommendedName>
</protein>
<feature type="compositionally biased region" description="Low complexity" evidence="7">
    <location>
        <begin position="203"/>
        <end position="217"/>
    </location>
</feature>
<evidence type="ECO:0000256" key="7">
    <source>
        <dbReference type="SAM" id="MobiDB-lite"/>
    </source>
</evidence>
<dbReference type="InterPro" id="IPR017853">
    <property type="entry name" value="GH"/>
</dbReference>
<keyword evidence="5" id="KW-0378">Hydrolase</keyword>
<dbReference type="InterPro" id="IPR002053">
    <property type="entry name" value="Glyco_hydro_25"/>
</dbReference>
<sequence>MAEIKGIDVSRWNGKIDWKTVANYGMGFAILRITEKGNIVDSTFESNYKDCIENKIPVGVYKYSYATTIAQIEDEANVVIKTLNKRKLDYPVFLDIEDKCQENLSDSLMMKMIEAFRAIIIKAGYKFGIYCGYSWYQYQLPEGAKKYDCWVARYPNNDTGELQERLRVPASSGVIGWQYSSKATIPGIPTKTDRSVFYKDYSKSSTTSTNSPKPTTTQGSDTMNKDKAIDALIVTAQAEIGYMEKQSNAQLDDKNTNVGDGNYTKYWRDLKPIYQGQPWCAVFVSWIMYKTFGLETAKKLLKHENDFPYVYCPTLGARFTKYANPQRGDIVIFYRNGTFAHTGIVTKVEGDKFYTIEGNTSNGSTIIANGGEVCSKHYNNSNLPGTKFCRPDYSIVKSIMNSSSTSKPSQTTYNKWVGAATKNGTDVFTNSTGTSKLSTYPKLNKGNLVDVIGVSGTRYQVKIADKFVGYVEKTNIKDPNAVVTKPSASTSKPAKKGYNKSEKWKGVIIAKSVLKVRKSPGTSNADLECSFSPLKYNTPVSVCDSTTGSDGNKWYYICYKGKYGFSSAKYIKKK</sequence>
<dbReference type="PANTHER" id="PTHR34135">
    <property type="entry name" value="LYSOZYME"/>
    <property type="match status" value="1"/>
</dbReference>
<evidence type="ECO:0000256" key="6">
    <source>
        <dbReference type="ARBA" id="ARBA00023295"/>
    </source>
</evidence>
<dbReference type="GO" id="GO:0003796">
    <property type="term" value="F:lysozyme activity"/>
    <property type="evidence" value="ECO:0007669"/>
    <property type="project" value="UniProtKB-EC"/>
</dbReference>
<dbReference type="Pfam" id="PF05257">
    <property type="entry name" value="CHAP"/>
    <property type="match status" value="1"/>
</dbReference>
<comment type="catalytic activity">
    <reaction evidence="1">
        <text>Hydrolysis of (1-&gt;4)-beta-linkages between N-acetylmuramic acid and N-acetyl-D-glucosamine residues in a peptidoglycan and between N-acetyl-D-glucosamine residues in chitodextrins.</text>
        <dbReference type="EC" id="3.2.1.17"/>
    </reaction>
</comment>
<evidence type="ECO:0000256" key="1">
    <source>
        <dbReference type="ARBA" id="ARBA00000632"/>
    </source>
</evidence>
<keyword evidence="4" id="KW-0929">Antimicrobial</keyword>
<evidence type="ECO:0000313" key="9">
    <source>
        <dbReference type="EMBL" id="DAF54620.1"/>
    </source>
</evidence>
<keyword evidence="6" id="KW-0326">Glycosidase</keyword>
<evidence type="ECO:0000256" key="2">
    <source>
        <dbReference type="ARBA" id="ARBA00010646"/>
    </source>
</evidence>
<dbReference type="GO" id="GO:0016052">
    <property type="term" value="P:carbohydrate catabolic process"/>
    <property type="evidence" value="ECO:0007669"/>
    <property type="project" value="TreeGrafter"/>
</dbReference>
<name>A0A8S5SU94_9CAUD</name>
<dbReference type="PANTHER" id="PTHR34135:SF2">
    <property type="entry name" value="LYSOZYME"/>
    <property type="match status" value="1"/>
</dbReference>
<dbReference type="InterPro" id="IPR038765">
    <property type="entry name" value="Papain-like_cys_pep_sf"/>
</dbReference>
<dbReference type="SUPFAM" id="SSF51445">
    <property type="entry name" value="(Trans)glycosidases"/>
    <property type="match status" value="1"/>
</dbReference>
<organism evidence="9">
    <name type="scientific">Siphoviridae sp. ctqPo10</name>
    <dbReference type="NCBI Taxonomy" id="2827948"/>
    <lineage>
        <taxon>Viruses</taxon>
        <taxon>Duplodnaviria</taxon>
        <taxon>Heunggongvirae</taxon>
        <taxon>Uroviricota</taxon>
        <taxon>Caudoviricetes</taxon>
    </lineage>
</organism>
<dbReference type="EC" id="3.2.1.17" evidence="3"/>
<feature type="domain" description="Peptidase C51" evidence="8">
    <location>
        <begin position="274"/>
        <end position="359"/>
    </location>
</feature>
<dbReference type="PROSITE" id="PS51904">
    <property type="entry name" value="GLYCOSYL_HYDROL_F25_2"/>
    <property type="match status" value="1"/>
</dbReference>
<proteinExistence type="inferred from homology"/>
<accession>A0A8S5SU94</accession>